<reference evidence="1 2" key="1">
    <citation type="submission" date="2022-10" db="EMBL/GenBank/DDBJ databases">
        <title>Draft genome assembly of moderately radiation resistant bacterium Metabacillus halosaccharovorans.</title>
        <authorList>
            <person name="Pal S."/>
            <person name="Gopinathan A."/>
        </authorList>
    </citation>
    <scope>NUCLEOTIDE SEQUENCE [LARGE SCALE GENOMIC DNA]</scope>
    <source>
        <strain evidence="1 2">VITHBRA001</strain>
    </source>
</reference>
<dbReference type="InterPro" id="IPR023351">
    <property type="entry name" value="YppE-like_sf"/>
</dbReference>
<dbReference type="Gene3D" id="1.20.120.440">
    <property type="entry name" value="YppE-like"/>
    <property type="match status" value="1"/>
</dbReference>
<dbReference type="EMBL" id="JAOYEY010000050">
    <property type="protein sequence ID" value="MCV9888392.1"/>
    <property type="molecule type" value="Genomic_DNA"/>
</dbReference>
<sequence length="126" mass="15198">MSYINLIKSSLHLLKCLTECKRRFESLKTKPEKTEIYFYEQVKPTFELVKHKANAWEQHALDWIKKEKPKYIHQTQIESAMENIEQVVLQSFYKDVNKQRFHNLHHSVEYVLNTIMDEIEKKDASQ</sequence>
<gene>
    <name evidence="1" type="ORF">OIH86_22325</name>
</gene>
<comment type="caution">
    <text evidence="1">The sequence shown here is derived from an EMBL/GenBank/DDBJ whole genome shotgun (WGS) entry which is preliminary data.</text>
</comment>
<keyword evidence="2" id="KW-1185">Reference proteome</keyword>
<dbReference type="InterPro" id="IPR014913">
    <property type="entry name" value="YppE-like"/>
</dbReference>
<dbReference type="SUPFAM" id="SSF140415">
    <property type="entry name" value="YppE-like"/>
    <property type="match status" value="1"/>
</dbReference>
<organism evidence="1 2">
    <name type="scientific">Metabacillus halosaccharovorans</name>
    <dbReference type="NCBI Taxonomy" id="930124"/>
    <lineage>
        <taxon>Bacteria</taxon>
        <taxon>Bacillati</taxon>
        <taxon>Bacillota</taxon>
        <taxon>Bacilli</taxon>
        <taxon>Bacillales</taxon>
        <taxon>Bacillaceae</taxon>
        <taxon>Metabacillus</taxon>
    </lineage>
</organism>
<dbReference type="RefSeq" id="WP_264144494.1">
    <property type="nucleotide sequence ID" value="NZ_JAOYEY010000050.1"/>
</dbReference>
<dbReference type="Pfam" id="PF08807">
    <property type="entry name" value="DUF1798"/>
    <property type="match status" value="1"/>
</dbReference>
<accession>A0ABT3DMZ0</accession>
<evidence type="ECO:0000313" key="2">
    <source>
        <dbReference type="Proteomes" id="UP001526147"/>
    </source>
</evidence>
<name>A0ABT3DMZ0_9BACI</name>
<proteinExistence type="predicted"/>
<protein>
    <submittedName>
        <fullName evidence="1">YppE family protein</fullName>
    </submittedName>
</protein>
<dbReference type="Proteomes" id="UP001526147">
    <property type="component" value="Unassembled WGS sequence"/>
</dbReference>
<evidence type="ECO:0000313" key="1">
    <source>
        <dbReference type="EMBL" id="MCV9888392.1"/>
    </source>
</evidence>